<evidence type="ECO:0000256" key="9">
    <source>
        <dbReference type="ARBA" id="ARBA00023065"/>
    </source>
</evidence>
<feature type="domain" description="SLBB" evidence="16">
    <location>
        <begin position="245"/>
        <end position="331"/>
    </location>
</feature>
<keyword evidence="5" id="KW-0762">Sugar transport</keyword>
<keyword evidence="11" id="KW-0472">Membrane</keyword>
<dbReference type="InterPro" id="IPR049712">
    <property type="entry name" value="Poly_export"/>
</dbReference>
<dbReference type="Gene3D" id="3.10.560.10">
    <property type="entry name" value="Outer membrane lipoprotein wza domain like"/>
    <property type="match status" value="2"/>
</dbReference>
<dbReference type="AlphaFoldDB" id="A0A562L2B4"/>
<evidence type="ECO:0000256" key="7">
    <source>
        <dbReference type="ARBA" id="ARBA00022729"/>
    </source>
</evidence>
<feature type="domain" description="SLBB" evidence="16">
    <location>
        <begin position="162"/>
        <end position="238"/>
    </location>
</feature>
<keyword evidence="4" id="KW-1134">Transmembrane beta strand</keyword>
<dbReference type="OrthoDB" id="9808421at2"/>
<dbReference type="InterPro" id="IPR003715">
    <property type="entry name" value="Poly_export_N"/>
</dbReference>
<keyword evidence="6" id="KW-0812">Transmembrane</keyword>
<dbReference type="GO" id="GO:0046930">
    <property type="term" value="C:pore complex"/>
    <property type="evidence" value="ECO:0007669"/>
    <property type="project" value="UniProtKB-KW"/>
</dbReference>
<accession>A0A562L2B4</accession>
<keyword evidence="10" id="KW-0626">Porin</keyword>
<evidence type="ECO:0000259" key="16">
    <source>
        <dbReference type="Pfam" id="PF22461"/>
    </source>
</evidence>
<evidence type="ECO:0000256" key="13">
    <source>
        <dbReference type="ARBA" id="ARBA00023237"/>
    </source>
</evidence>
<evidence type="ECO:0000313" key="18">
    <source>
        <dbReference type="Proteomes" id="UP000315167"/>
    </source>
</evidence>
<evidence type="ECO:0000256" key="12">
    <source>
        <dbReference type="ARBA" id="ARBA00023139"/>
    </source>
</evidence>
<evidence type="ECO:0000256" key="3">
    <source>
        <dbReference type="ARBA" id="ARBA00022448"/>
    </source>
</evidence>
<dbReference type="Gene3D" id="3.30.1950.10">
    <property type="entry name" value="wza like domain"/>
    <property type="match status" value="1"/>
</dbReference>
<dbReference type="PANTHER" id="PTHR33619">
    <property type="entry name" value="POLYSACCHARIDE EXPORT PROTEIN GFCE-RELATED"/>
    <property type="match status" value="1"/>
</dbReference>
<evidence type="ECO:0000256" key="4">
    <source>
        <dbReference type="ARBA" id="ARBA00022452"/>
    </source>
</evidence>
<reference evidence="17 18" key="1">
    <citation type="journal article" date="2015" name="Stand. Genomic Sci.">
        <title>Genomic Encyclopedia of Bacterial and Archaeal Type Strains, Phase III: the genomes of soil and plant-associated and newly described type strains.</title>
        <authorList>
            <person name="Whitman W.B."/>
            <person name="Woyke T."/>
            <person name="Klenk H.P."/>
            <person name="Zhou Y."/>
            <person name="Lilburn T.G."/>
            <person name="Beck B.J."/>
            <person name="De Vos P."/>
            <person name="Vandamme P."/>
            <person name="Eisen J.A."/>
            <person name="Garrity G."/>
            <person name="Hugenholtz P."/>
            <person name="Kyrpides N.C."/>
        </authorList>
    </citation>
    <scope>NUCLEOTIDE SEQUENCE [LARGE SCALE GENOMIC DNA]</scope>
    <source>
        <strain evidence="17 18">CGMCC 1.10821</strain>
    </source>
</reference>
<keyword evidence="9" id="KW-0406">Ion transport</keyword>
<evidence type="ECO:0000256" key="14">
    <source>
        <dbReference type="ARBA" id="ARBA00023288"/>
    </source>
</evidence>
<comment type="subcellular location">
    <subcellularLocation>
        <location evidence="1">Cell outer membrane</location>
        <topology evidence="1">Multi-pass membrane protein</topology>
    </subcellularLocation>
</comment>
<gene>
    <name evidence="17" type="ORF">IP90_02333</name>
</gene>
<dbReference type="Pfam" id="PF22461">
    <property type="entry name" value="SLBB_2"/>
    <property type="match status" value="2"/>
</dbReference>
<evidence type="ECO:0000313" key="17">
    <source>
        <dbReference type="EMBL" id="TWI01773.1"/>
    </source>
</evidence>
<evidence type="ECO:0000256" key="10">
    <source>
        <dbReference type="ARBA" id="ARBA00023114"/>
    </source>
</evidence>
<sequence>MRTATLNTLIRICAVAIVIIISGCAGQQMNMRSAASSEQVQEGGVAMVPITAQLVAGERPLQSLPPELASYQPQVYRIHPGDTILVTVWDHPELTTPAGNQQQAVTNGRMVQPDGSFFYPYAGKFKAAGMTIEELRSTLSSKLAQYLREPKVDVNVVGYGSRVALQGAFEDTTPQEVTTVPLTLAQAIGKARIDAEQADLSGLVLTRDNRNYKLDLDALNRNGDVAPDIYLKPGDHIFLPFNDRKEVYVIGEVLRPQAINFKTTDMSLTQALGRTGGLNPVTSKGSAVYVIRGIDEMKRTPATVYHLDAKSPVAFTLADRFSLQPGDVVWVGPAGVTRWNRFLSQLLPLSGLISNAAAAEYNIGRPD</sequence>
<feature type="domain" description="Polysaccharide export protein N-terminal" evidence="15">
    <location>
        <begin position="72"/>
        <end position="156"/>
    </location>
</feature>
<comment type="caution">
    <text evidence="17">The sequence shown here is derived from an EMBL/GenBank/DDBJ whole genome shotgun (WGS) entry which is preliminary data.</text>
</comment>
<protein>
    <submittedName>
        <fullName evidence="17">Polysaccharide export outer membrane protein</fullName>
    </submittedName>
</protein>
<evidence type="ECO:0000256" key="11">
    <source>
        <dbReference type="ARBA" id="ARBA00023136"/>
    </source>
</evidence>
<name>A0A562L2B4_9GAMM</name>
<keyword evidence="7" id="KW-0732">Signal</keyword>
<keyword evidence="18" id="KW-1185">Reference proteome</keyword>
<keyword evidence="14" id="KW-0449">Lipoprotein</keyword>
<keyword evidence="8" id="KW-0625">Polysaccharide transport</keyword>
<dbReference type="GO" id="GO:0015159">
    <property type="term" value="F:polysaccharide transmembrane transporter activity"/>
    <property type="evidence" value="ECO:0007669"/>
    <property type="project" value="InterPro"/>
</dbReference>
<comment type="similarity">
    <text evidence="2">Belongs to the BexD/CtrA/VexA family.</text>
</comment>
<dbReference type="Pfam" id="PF02563">
    <property type="entry name" value="Poly_export"/>
    <property type="match status" value="1"/>
</dbReference>
<dbReference type="GO" id="GO:0015288">
    <property type="term" value="F:porin activity"/>
    <property type="evidence" value="ECO:0007669"/>
    <property type="project" value="UniProtKB-KW"/>
</dbReference>
<evidence type="ECO:0000256" key="2">
    <source>
        <dbReference type="ARBA" id="ARBA00009450"/>
    </source>
</evidence>
<keyword evidence="12" id="KW-0564">Palmitate</keyword>
<evidence type="ECO:0000256" key="1">
    <source>
        <dbReference type="ARBA" id="ARBA00004571"/>
    </source>
</evidence>
<organism evidence="17 18">
    <name type="scientific">Luteimonas cucumeris</name>
    <dbReference type="NCBI Taxonomy" id="985012"/>
    <lineage>
        <taxon>Bacteria</taxon>
        <taxon>Pseudomonadati</taxon>
        <taxon>Pseudomonadota</taxon>
        <taxon>Gammaproteobacteria</taxon>
        <taxon>Lysobacterales</taxon>
        <taxon>Lysobacteraceae</taxon>
        <taxon>Luteimonas</taxon>
    </lineage>
</organism>
<evidence type="ECO:0000256" key="8">
    <source>
        <dbReference type="ARBA" id="ARBA00023047"/>
    </source>
</evidence>
<keyword evidence="13" id="KW-0998">Cell outer membrane</keyword>
<evidence type="ECO:0000256" key="5">
    <source>
        <dbReference type="ARBA" id="ARBA00022597"/>
    </source>
</evidence>
<dbReference type="GO" id="GO:0006811">
    <property type="term" value="P:monoatomic ion transport"/>
    <property type="evidence" value="ECO:0007669"/>
    <property type="project" value="UniProtKB-KW"/>
</dbReference>
<evidence type="ECO:0000256" key="6">
    <source>
        <dbReference type="ARBA" id="ARBA00022692"/>
    </source>
</evidence>
<dbReference type="Proteomes" id="UP000315167">
    <property type="component" value="Unassembled WGS sequence"/>
</dbReference>
<dbReference type="GO" id="GO:0009279">
    <property type="term" value="C:cell outer membrane"/>
    <property type="evidence" value="ECO:0007669"/>
    <property type="project" value="UniProtKB-SubCell"/>
</dbReference>
<keyword evidence="3" id="KW-0813">Transport</keyword>
<evidence type="ECO:0000259" key="15">
    <source>
        <dbReference type="Pfam" id="PF02563"/>
    </source>
</evidence>
<dbReference type="EMBL" id="VLKN01000005">
    <property type="protein sequence ID" value="TWI01773.1"/>
    <property type="molecule type" value="Genomic_DNA"/>
</dbReference>
<proteinExistence type="inferred from homology"/>
<dbReference type="PROSITE" id="PS51257">
    <property type="entry name" value="PROKAR_LIPOPROTEIN"/>
    <property type="match status" value="1"/>
</dbReference>
<dbReference type="PANTHER" id="PTHR33619:SF3">
    <property type="entry name" value="POLYSACCHARIDE EXPORT PROTEIN GFCE-RELATED"/>
    <property type="match status" value="1"/>
</dbReference>
<dbReference type="InterPro" id="IPR054765">
    <property type="entry name" value="SLBB_dom"/>
</dbReference>